<dbReference type="EMBL" id="CP030118">
    <property type="protein sequence ID" value="QDL06571.1"/>
    <property type="molecule type" value="Genomic_DNA"/>
</dbReference>
<keyword evidence="2" id="KW-1185">Reference proteome</keyword>
<dbReference type="AlphaFoldDB" id="A0A856M9Y5"/>
<reference evidence="1 2" key="1">
    <citation type="submission" date="2018-06" db="EMBL/GenBank/DDBJ databases">
        <title>Comparative genomics of Brasilonema spp. strains.</title>
        <authorList>
            <person name="Alvarenga D.O."/>
            <person name="Fiore M.F."/>
            <person name="Varani A.M."/>
        </authorList>
    </citation>
    <scope>NUCLEOTIDE SEQUENCE [LARGE SCALE GENOMIC DNA]</scope>
    <source>
        <strain evidence="1 2">CENA114</strain>
    </source>
</reference>
<dbReference type="KEGG" id="bsen:DP114_00400"/>
<sequence>MLAIFFICLWVSMVIGFACSVVLAFKQGAAQVKRMHQIPCDRCDFFTNDYRLKCTVNPMIACSEEAITCRDFEPKTAYSNAARKCQRKKCDGISLN</sequence>
<name>A0A856M9Y5_9CYAN</name>
<evidence type="ECO:0000313" key="2">
    <source>
        <dbReference type="Proteomes" id="UP000503129"/>
    </source>
</evidence>
<gene>
    <name evidence="1" type="ORF">DP114_00400</name>
</gene>
<proteinExistence type="predicted"/>
<protein>
    <submittedName>
        <fullName evidence="1">Uncharacterized protein</fullName>
    </submittedName>
</protein>
<dbReference type="Proteomes" id="UP000503129">
    <property type="component" value="Chromosome"/>
</dbReference>
<evidence type="ECO:0000313" key="1">
    <source>
        <dbReference type="EMBL" id="QDL06571.1"/>
    </source>
</evidence>
<organism evidence="1 2">
    <name type="scientific">Brasilonema sennae CENA114</name>
    <dbReference type="NCBI Taxonomy" id="415709"/>
    <lineage>
        <taxon>Bacteria</taxon>
        <taxon>Bacillati</taxon>
        <taxon>Cyanobacteriota</taxon>
        <taxon>Cyanophyceae</taxon>
        <taxon>Nostocales</taxon>
        <taxon>Scytonemataceae</taxon>
        <taxon>Brasilonema</taxon>
        <taxon>Bromeliae group (in: Brasilonema)</taxon>
    </lineage>
</organism>
<accession>A0A856M9Y5</accession>
<dbReference type="RefSeq" id="WP_169265791.1">
    <property type="nucleotide sequence ID" value="NZ_CAWOXK010000001.1"/>
</dbReference>